<dbReference type="Proteomes" id="UP000003688">
    <property type="component" value="Unassembled WGS sequence"/>
</dbReference>
<accession>B9XCR4</accession>
<dbReference type="OrthoDB" id="462384at2"/>
<protein>
    <submittedName>
        <fullName evidence="1">Uncharacterized protein</fullName>
    </submittedName>
</protein>
<reference evidence="1 2" key="1">
    <citation type="journal article" date="2011" name="J. Bacteriol.">
        <title>Genome sequence of 'Pedosphaera parvula' Ellin514, an aerobic Verrucomicrobial isolate from pasture soil.</title>
        <authorList>
            <person name="Kant R."/>
            <person name="van Passel M.W."/>
            <person name="Sangwan P."/>
            <person name="Palva A."/>
            <person name="Lucas S."/>
            <person name="Copeland A."/>
            <person name="Lapidus A."/>
            <person name="Glavina Del Rio T."/>
            <person name="Dalin E."/>
            <person name="Tice H."/>
            <person name="Bruce D."/>
            <person name="Goodwin L."/>
            <person name="Pitluck S."/>
            <person name="Chertkov O."/>
            <person name="Larimer F.W."/>
            <person name="Land M.L."/>
            <person name="Hauser L."/>
            <person name="Brettin T.S."/>
            <person name="Detter J.C."/>
            <person name="Han S."/>
            <person name="de Vos W.M."/>
            <person name="Janssen P.H."/>
            <person name="Smidt H."/>
        </authorList>
    </citation>
    <scope>NUCLEOTIDE SEQUENCE [LARGE SCALE GENOMIC DNA]</scope>
    <source>
        <strain evidence="1 2">Ellin514</strain>
    </source>
</reference>
<proteinExistence type="predicted"/>
<comment type="caution">
    <text evidence="1">The sequence shown here is derived from an EMBL/GenBank/DDBJ whole genome shotgun (WGS) entry which is preliminary data.</text>
</comment>
<name>B9XCR4_PEDPL</name>
<keyword evidence="2" id="KW-1185">Reference proteome</keyword>
<sequence>MTSQPDSPSPSNADQPRQNLQALRQSILDLHKTLIDSEKVGYEQTFGPIESQNKFLQLLISDPWFAWLHPLSELVVVMDETLDGEEPVTAEIVKRFAAETKALLKASEEGEGFERSYFEALQREPDVVMAHAEVAKRLNVN</sequence>
<evidence type="ECO:0000313" key="1">
    <source>
        <dbReference type="EMBL" id="EEF62260.1"/>
    </source>
</evidence>
<evidence type="ECO:0000313" key="2">
    <source>
        <dbReference type="Proteomes" id="UP000003688"/>
    </source>
</evidence>
<dbReference type="EMBL" id="ABOX02000005">
    <property type="protein sequence ID" value="EEF62260.1"/>
    <property type="molecule type" value="Genomic_DNA"/>
</dbReference>
<organism evidence="1 2">
    <name type="scientific">Pedosphaera parvula (strain Ellin514)</name>
    <dbReference type="NCBI Taxonomy" id="320771"/>
    <lineage>
        <taxon>Bacteria</taxon>
        <taxon>Pseudomonadati</taxon>
        <taxon>Verrucomicrobiota</taxon>
        <taxon>Pedosphaerae</taxon>
        <taxon>Pedosphaerales</taxon>
        <taxon>Pedosphaeraceae</taxon>
        <taxon>Pedosphaera</taxon>
    </lineage>
</organism>
<dbReference type="RefSeq" id="WP_007413612.1">
    <property type="nucleotide sequence ID" value="NZ_ABOX02000005.1"/>
</dbReference>
<gene>
    <name evidence="1" type="ORF">Cflav_PD4895</name>
</gene>
<dbReference type="AlphaFoldDB" id="B9XCR4"/>